<reference evidence="15" key="2">
    <citation type="submission" date="2024-10" db="UniProtKB">
        <authorList>
            <consortium name="EnsemblProtists"/>
        </authorList>
    </citation>
    <scope>IDENTIFICATION</scope>
</reference>
<protein>
    <recommendedName>
        <fullName evidence="12">Bifunctional lysine-specific demethylase and histidyl-hydroxylase</fullName>
        <ecNumber evidence="12">1.14.11.-</ecNumber>
    </recommendedName>
</protein>
<comment type="cofactor">
    <cofactor evidence="12">
        <name>Fe(2+)</name>
        <dbReference type="ChEBI" id="CHEBI:29033"/>
    </cofactor>
    <text evidence="12">Binds 1 Fe(2+) ion per subunit.</text>
</comment>
<evidence type="ECO:0000259" key="14">
    <source>
        <dbReference type="PROSITE" id="PS51184"/>
    </source>
</evidence>
<dbReference type="SMART" id="SM00558">
    <property type="entry name" value="JmjC"/>
    <property type="match status" value="1"/>
</dbReference>
<evidence type="ECO:0000256" key="6">
    <source>
        <dbReference type="ARBA" id="ARBA00022964"/>
    </source>
</evidence>
<feature type="domain" description="JmjC" evidence="14">
    <location>
        <begin position="241"/>
        <end position="387"/>
    </location>
</feature>
<dbReference type="Pfam" id="PF08007">
    <property type="entry name" value="JmjC_2"/>
    <property type="match status" value="1"/>
</dbReference>
<dbReference type="OMA" id="YLEYMGV"/>
<dbReference type="KEGG" id="ehx:EMIHUDRAFT_468207"/>
<dbReference type="InterPro" id="IPR003347">
    <property type="entry name" value="JmjC_dom"/>
</dbReference>
<dbReference type="InterPro" id="IPR049043">
    <property type="entry name" value="WHD_RIOX1"/>
</dbReference>
<keyword evidence="4 12" id="KW-0479">Metal-binding</keyword>
<evidence type="ECO:0000256" key="3">
    <source>
        <dbReference type="ARBA" id="ARBA00022491"/>
    </source>
</evidence>
<proteinExistence type="inferred from homology"/>
<evidence type="ECO:0000313" key="15">
    <source>
        <dbReference type="EnsemblProtists" id="EOD31381"/>
    </source>
</evidence>
<dbReference type="Gene3D" id="1.10.10.1500">
    <property type="entry name" value="JmjC domain-containing ribosomal oxygenase (ROX), dimer domain"/>
    <property type="match status" value="1"/>
</dbReference>
<keyword evidence="6 12" id="KW-0223">Dioxygenase</keyword>
<feature type="region of interest" description="Disordered" evidence="13">
    <location>
        <begin position="1"/>
        <end position="106"/>
    </location>
</feature>
<comment type="subcellular location">
    <subcellularLocation>
        <location evidence="1 12">Nucleus</location>
    </subcellularLocation>
</comment>
<evidence type="ECO:0000256" key="5">
    <source>
        <dbReference type="ARBA" id="ARBA00022853"/>
    </source>
</evidence>
<dbReference type="EC" id="1.14.11.-" evidence="12"/>
<evidence type="ECO:0000313" key="16">
    <source>
        <dbReference type="Proteomes" id="UP000013827"/>
    </source>
</evidence>
<evidence type="ECO:0000256" key="13">
    <source>
        <dbReference type="SAM" id="MobiDB-lite"/>
    </source>
</evidence>
<keyword evidence="10 12" id="KW-0804">Transcription</keyword>
<keyword evidence="5" id="KW-0156">Chromatin regulator</keyword>
<evidence type="ECO:0000256" key="7">
    <source>
        <dbReference type="ARBA" id="ARBA00023002"/>
    </source>
</evidence>
<dbReference type="PANTHER" id="PTHR13096">
    <property type="entry name" value="MINA53 MYC INDUCED NUCLEAR ANTIGEN"/>
    <property type="match status" value="1"/>
</dbReference>
<dbReference type="PROSITE" id="PS51184">
    <property type="entry name" value="JMJC"/>
    <property type="match status" value="1"/>
</dbReference>
<comment type="function">
    <text evidence="12">Oxygenase that can act as both a histone lysine demethylase and a ribosomal histidine hydroxylase.</text>
</comment>
<feature type="compositionally biased region" description="Low complexity" evidence="13">
    <location>
        <begin position="37"/>
        <end position="50"/>
    </location>
</feature>
<keyword evidence="16" id="KW-1185">Reference proteome</keyword>
<dbReference type="Proteomes" id="UP000013827">
    <property type="component" value="Unassembled WGS sequence"/>
</dbReference>
<keyword evidence="11 12" id="KW-0539">Nucleus</keyword>
<dbReference type="HOGENOM" id="CLU_013645_4_1_1"/>
<evidence type="ECO:0000256" key="1">
    <source>
        <dbReference type="ARBA" id="ARBA00004123"/>
    </source>
</evidence>
<evidence type="ECO:0000256" key="4">
    <source>
        <dbReference type="ARBA" id="ARBA00022723"/>
    </source>
</evidence>
<organism evidence="15 16">
    <name type="scientific">Emiliania huxleyi (strain CCMP1516)</name>
    <dbReference type="NCBI Taxonomy" id="280463"/>
    <lineage>
        <taxon>Eukaryota</taxon>
        <taxon>Haptista</taxon>
        <taxon>Haptophyta</taxon>
        <taxon>Prymnesiophyceae</taxon>
        <taxon>Isochrysidales</taxon>
        <taxon>Noelaerhabdaceae</taxon>
        <taxon>Emiliania</taxon>
    </lineage>
</organism>
<keyword evidence="3" id="KW-0678">Repressor</keyword>
<name>A0A0D3K6J6_EMIH1</name>
<feature type="region of interest" description="Disordered" evidence="13">
    <location>
        <begin position="571"/>
        <end position="593"/>
    </location>
</feature>
<dbReference type="EnsemblProtists" id="EOD31381">
    <property type="protein sequence ID" value="EOD31381"/>
    <property type="gene ID" value="EMIHUDRAFT_468207"/>
</dbReference>
<dbReference type="SUPFAM" id="SSF51197">
    <property type="entry name" value="Clavaminate synthase-like"/>
    <property type="match status" value="1"/>
</dbReference>
<dbReference type="eggNOG" id="KOG3706">
    <property type="taxonomic scope" value="Eukaryota"/>
</dbReference>
<keyword evidence="8 12" id="KW-0408">Iron</keyword>
<dbReference type="Gene3D" id="3.90.930.40">
    <property type="match status" value="1"/>
</dbReference>
<dbReference type="GO" id="GO:0032453">
    <property type="term" value="F:histone H3K4 demethylase activity"/>
    <property type="evidence" value="ECO:0007669"/>
    <property type="project" value="TreeGrafter"/>
</dbReference>
<evidence type="ECO:0000256" key="8">
    <source>
        <dbReference type="ARBA" id="ARBA00023004"/>
    </source>
</evidence>
<dbReference type="PANTHER" id="PTHR13096:SF8">
    <property type="entry name" value="RIBOSOMAL OXYGENASE 1"/>
    <property type="match status" value="1"/>
</dbReference>
<dbReference type="GO" id="GO:0005506">
    <property type="term" value="F:iron ion binding"/>
    <property type="evidence" value="ECO:0007669"/>
    <property type="project" value="UniProtKB-UniRule"/>
</dbReference>
<sequence length="593" mass="63774">MPPIVPAARRNSSAAERRRAKKKRKRAAEEADDLPPGFAAFAAEAAAGGADSDEEDGGAREPDELDEEAAAVQSVDGLDDESEGGASGGSVAAAGGGEEEEEEGREALLAQLLSPELLSLSLSEWRAESGLEILASADRPDKASLQADRLAGWLLAPLSPAQFEEEVRERRPLHISRSADRAYHRGWFGSEELRQLLRDGDLKYTDGLDVTRYTVEGGRATLNGEGAATAEEVLAAFEGGCSVRLSWPQRHSDTVWGLLASLEEHFGCGAGCNVYYTPAGSQGFAPHYDDVDVFILQVEGEKRWTLHAPPAPEHVLPRDPSPDFAPADLGPPLASVALKPGDLLYLPRGTVHQAFTPAGGAASLHLTVSISRRHTWRDLLELGLAGALEEAAAADVTWRRALPREYESFMGVLHSDRADARRAQFSQMAHGLLQRLVASMPLDAVADQFAGRGWMYDRMPPHATPDDARRLARAGSLSLASKVRLRSRSAARLAVEGDVAVLYHHGTNTRAYHEVDEPQHIDFDLDAAPALEQLLASYPKYVRVGALPCETAAQRLDVANALAEAHLILVKPGEPPPAAKPKQKAGKRKPGAQ</sequence>
<dbReference type="Pfam" id="PF21233">
    <property type="entry name" value="WHD_RIOX1"/>
    <property type="match status" value="1"/>
</dbReference>
<keyword evidence="7 12" id="KW-0560">Oxidoreductase</keyword>
<dbReference type="InterPro" id="IPR039994">
    <property type="entry name" value="NO66-like"/>
</dbReference>
<dbReference type="PaxDb" id="2903-EOD31381"/>
<dbReference type="GeneID" id="17276654"/>
<reference evidence="16" key="1">
    <citation type="journal article" date="2013" name="Nature">
        <title>Pan genome of the phytoplankton Emiliania underpins its global distribution.</title>
        <authorList>
            <person name="Read B.A."/>
            <person name="Kegel J."/>
            <person name="Klute M.J."/>
            <person name="Kuo A."/>
            <person name="Lefebvre S.C."/>
            <person name="Maumus F."/>
            <person name="Mayer C."/>
            <person name="Miller J."/>
            <person name="Monier A."/>
            <person name="Salamov A."/>
            <person name="Young J."/>
            <person name="Aguilar M."/>
            <person name="Claverie J.M."/>
            <person name="Frickenhaus S."/>
            <person name="Gonzalez K."/>
            <person name="Herman E.K."/>
            <person name="Lin Y.C."/>
            <person name="Napier J."/>
            <person name="Ogata H."/>
            <person name="Sarno A.F."/>
            <person name="Shmutz J."/>
            <person name="Schroeder D."/>
            <person name="de Vargas C."/>
            <person name="Verret F."/>
            <person name="von Dassow P."/>
            <person name="Valentin K."/>
            <person name="Van de Peer Y."/>
            <person name="Wheeler G."/>
            <person name="Dacks J.B."/>
            <person name="Delwiche C.F."/>
            <person name="Dyhrman S.T."/>
            <person name="Glockner G."/>
            <person name="John U."/>
            <person name="Richards T."/>
            <person name="Worden A.Z."/>
            <person name="Zhang X."/>
            <person name="Grigoriev I.V."/>
            <person name="Allen A.E."/>
            <person name="Bidle K."/>
            <person name="Borodovsky M."/>
            <person name="Bowler C."/>
            <person name="Brownlee C."/>
            <person name="Cock J.M."/>
            <person name="Elias M."/>
            <person name="Gladyshev V.N."/>
            <person name="Groth M."/>
            <person name="Guda C."/>
            <person name="Hadaegh A."/>
            <person name="Iglesias-Rodriguez M.D."/>
            <person name="Jenkins J."/>
            <person name="Jones B.M."/>
            <person name="Lawson T."/>
            <person name="Leese F."/>
            <person name="Lindquist E."/>
            <person name="Lobanov A."/>
            <person name="Lomsadze A."/>
            <person name="Malik S.B."/>
            <person name="Marsh M.E."/>
            <person name="Mackinder L."/>
            <person name="Mock T."/>
            <person name="Mueller-Roeber B."/>
            <person name="Pagarete A."/>
            <person name="Parker M."/>
            <person name="Probert I."/>
            <person name="Quesneville H."/>
            <person name="Raines C."/>
            <person name="Rensing S.A."/>
            <person name="Riano-Pachon D.M."/>
            <person name="Richier S."/>
            <person name="Rokitta S."/>
            <person name="Shiraiwa Y."/>
            <person name="Soanes D.M."/>
            <person name="van der Giezen M."/>
            <person name="Wahlund T.M."/>
            <person name="Williams B."/>
            <person name="Wilson W."/>
            <person name="Wolfe G."/>
            <person name="Wurch L.L."/>
        </authorList>
    </citation>
    <scope>NUCLEOTIDE SEQUENCE</scope>
</reference>
<evidence type="ECO:0000256" key="12">
    <source>
        <dbReference type="RuleBase" id="RU366061"/>
    </source>
</evidence>
<dbReference type="Gene3D" id="2.60.120.650">
    <property type="entry name" value="Cupin"/>
    <property type="match status" value="1"/>
</dbReference>
<dbReference type="AlphaFoldDB" id="A0A0D3K6J6"/>
<evidence type="ECO:0000256" key="9">
    <source>
        <dbReference type="ARBA" id="ARBA00023015"/>
    </source>
</evidence>
<evidence type="ECO:0000256" key="2">
    <source>
        <dbReference type="ARBA" id="ARBA00010309"/>
    </source>
</evidence>
<dbReference type="RefSeq" id="XP_005783810.1">
    <property type="nucleotide sequence ID" value="XM_005783753.1"/>
</dbReference>
<evidence type="ECO:0000256" key="11">
    <source>
        <dbReference type="ARBA" id="ARBA00023242"/>
    </source>
</evidence>
<evidence type="ECO:0000256" key="10">
    <source>
        <dbReference type="ARBA" id="ARBA00023163"/>
    </source>
</evidence>
<accession>A0A0D3K6J6</accession>
<feature type="compositionally biased region" description="Basic residues" evidence="13">
    <location>
        <begin position="581"/>
        <end position="593"/>
    </location>
</feature>
<keyword evidence="9 12" id="KW-0805">Transcription regulation</keyword>
<comment type="similarity">
    <text evidence="2">Belongs to the ROX family. NO66 subfamily.</text>
</comment>
<dbReference type="GO" id="GO:0005730">
    <property type="term" value="C:nucleolus"/>
    <property type="evidence" value="ECO:0007669"/>
    <property type="project" value="TreeGrafter"/>
</dbReference>
<dbReference type="GO" id="GO:0051864">
    <property type="term" value="F:histone H3K36 demethylase activity"/>
    <property type="evidence" value="ECO:0007669"/>
    <property type="project" value="TreeGrafter"/>
</dbReference>